<dbReference type="InterPro" id="IPR051199">
    <property type="entry name" value="LPS_LOS_Heptosyltrfase"/>
</dbReference>
<dbReference type="Gene3D" id="3.40.50.2000">
    <property type="entry name" value="Glycogen Phosphorylase B"/>
    <property type="match status" value="2"/>
</dbReference>
<evidence type="ECO:0000313" key="4">
    <source>
        <dbReference type="EMBL" id="MEM5425947.1"/>
    </source>
</evidence>
<protein>
    <submittedName>
        <fullName evidence="4">Glycosyltransferase family 9 protein</fullName>
        <ecNumber evidence="4">2.4.-.-</ecNumber>
    </submittedName>
</protein>
<dbReference type="EC" id="2.4.-.-" evidence="4"/>
<dbReference type="Proteomes" id="UP001489897">
    <property type="component" value="Unassembled WGS sequence"/>
</dbReference>
<accession>A0ABU9S1E8</accession>
<evidence type="ECO:0000256" key="1">
    <source>
        <dbReference type="ARBA" id="ARBA00022676"/>
    </source>
</evidence>
<evidence type="ECO:0000256" key="2">
    <source>
        <dbReference type="ARBA" id="ARBA00022679"/>
    </source>
</evidence>
<dbReference type="CDD" id="cd03789">
    <property type="entry name" value="GT9_LPS_heptosyltransferase"/>
    <property type="match status" value="1"/>
</dbReference>
<dbReference type="GO" id="GO:0016757">
    <property type="term" value="F:glycosyltransferase activity"/>
    <property type="evidence" value="ECO:0007669"/>
    <property type="project" value="UniProtKB-KW"/>
</dbReference>
<feature type="region of interest" description="Disordered" evidence="3">
    <location>
        <begin position="1"/>
        <end position="26"/>
    </location>
</feature>
<dbReference type="PANTHER" id="PTHR30160:SF1">
    <property type="entry name" value="LIPOPOLYSACCHARIDE 1,2-N-ACETYLGLUCOSAMINETRANSFERASE-RELATED"/>
    <property type="match status" value="1"/>
</dbReference>
<proteinExistence type="predicted"/>
<gene>
    <name evidence="4" type="ORF">VSR73_33460</name>
</gene>
<keyword evidence="5" id="KW-1185">Reference proteome</keyword>
<dbReference type="RefSeq" id="WP_342949749.1">
    <property type="nucleotide sequence ID" value="NZ_JAYMRV010000013.1"/>
</dbReference>
<evidence type="ECO:0000256" key="3">
    <source>
        <dbReference type="SAM" id="MobiDB-lite"/>
    </source>
</evidence>
<reference evidence="4 5" key="1">
    <citation type="submission" date="2024-01" db="EMBL/GenBank/DDBJ databases">
        <title>The diversity of rhizobia nodulating Mimosa spp. in eleven states of Brazil covering several biomes is determined by host plant, location, and edaphic factors.</title>
        <authorList>
            <person name="Rouws L."/>
            <person name="Barauna A."/>
            <person name="Beukes C."/>
            <person name="De Faria S.M."/>
            <person name="Gross E."/>
            <person name="Dos Reis Junior F.B."/>
            <person name="Simon M."/>
            <person name="Maluk M."/>
            <person name="Odee D.W."/>
            <person name="Kenicer G."/>
            <person name="Young J.P.W."/>
            <person name="Reis V.M."/>
            <person name="Zilli J."/>
            <person name="James E.K."/>
        </authorList>
    </citation>
    <scope>NUCLEOTIDE SEQUENCE [LARGE SCALE GENOMIC DNA]</scope>
    <source>
        <strain evidence="4 5">JPY167</strain>
    </source>
</reference>
<dbReference type="Pfam" id="PF01075">
    <property type="entry name" value="Glyco_transf_9"/>
    <property type="match status" value="1"/>
</dbReference>
<organism evidence="4 5">
    <name type="scientific">Paraburkholderia ferrariae</name>
    <dbReference type="NCBI Taxonomy" id="386056"/>
    <lineage>
        <taxon>Bacteria</taxon>
        <taxon>Pseudomonadati</taxon>
        <taxon>Pseudomonadota</taxon>
        <taxon>Betaproteobacteria</taxon>
        <taxon>Burkholderiales</taxon>
        <taxon>Burkholderiaceae</taxon>
        <taxon>Paraburkholderia</taxon>
    </lineage>
</organism>
<dbReference type="EMBL" id="JAYMRV010000013">
    <property type="protein sequence ID" value="MEM5425947.1"/>
    <property type="molecule type" value="Genomic_DNA"/>
</dbReference>
<sequence length="399" mass="42966">MNGTAFAIAPRDAHARSPRRQPASEPWGAEVQRILCVRLDQLGDVLMTTPAMHALRESAPRRHITLLTSAAGAAMAPYLPDVDDVIEYDAPWANGAHGSAKGHADGAGNEDAVLARVRAGRFDAAAIFTVYSQNPLPAATLCFFAGIERRLAHCRENPYALLTNWLPEREPQTDVRHEVERQLALVRSVGADLADPADSRMRMSVDPAARITLAQKLRMYGVDPAEPCIVVHAGASAPSRRYPPALFAEALDLLAPTVRCPFLLTGSLGESALTRDVMRFSRSPGSTRLVDLAGALTLGELIALLDQASLLIANNSGPAHLAAALGKPVVDLYALTNPQHSPWMTPHRLLYRDVACRWCYRGECPEGHHACLRGVPPGDVARAARELLEEAGALVPQPA</sequence>
<evidence type="ECO:0000313" key="5">
    <source>
        <dbReference type="Proteomes" id="UP001489897"/>
    </source>
</evidence>
<dbReference type="InterPro" id="IPR002201">
    <property type="entry name" value="Glyco_trans_9"/>
</dbReference>
<comment type="caution">
    <text evidence="4">The sequence shown here is derived from an EMBL/GenBank/DDBJ whole genome shotgun (WGS) entry which is preliminary data.</text>
</comment>
<name>A0ABU9S1E8_9BURK</name>
<keyword evidence="2 4" id="KW-0808">Transferase</keyword>
<dbReference type="PANTHER" id="PTHR30160">
    <property type="entry name" value="TETRAACYLDISACCHARIDE 4'-KINASE-RELATED"/>
    <property type="match status" value="1"/>
</dbReference>
<keyword evidence="1 4" id="KW-0328">Glycosyltransferase</keyword>
<dbReference type="SUPFAM" id="SSF53756">
    <property type="entry name" value="UDP-Glycosyltransferase/glycogen phosphorylase"/>
    <property type="match status" value="1"/>
</dbReference>